<feature type="transmembrane region" description="Helical" evidence="2">
    <location>
        <begin position="20"/>
        <end position="42"/>
    </location>
</feature>
<feature type="domain" description="GGDEF" evidence="4">
    <location>
        <begin position="295"/>
        <end position="428"/>
    </location>
</feature>
<dbReference type="InterPro" id="IPR035919">
    <property type="entry name" value="EAL_sf"/>
</dbReference>
<dbReference type="SUPFAM" id="SSF55073">
    <property type="entry name" value="Nucleotide cyclase"/>
    <property type="match status" value="1"/>
</dbReference>
<evidence type="ECO:0000313" key="6">
    <source>
        <dbReference type="Proteomes" id="UP000646365"/>
    </source>
</evidence>
<evidence type="ECO:0000259" key="3">
    <source>
        <dbReference type="PROSITE" id="PS50883"/>
    </source>
</evidence>
<dbReference type="InterPro" id="IPR001633">
    <property type="entry name" value="EAL_dom"/>
</dbReference>
<keyword evidence="2" id="KW-1133">Transmembrane helix</keyword>
<dbReference type="AlphaFoldDB" id="A0A8J2YWV0"/>
<dbReference type="NCBIfam" id="TIGR00254">
    <property type="entry name" value="GGDEF"/>
    <property type="match status" value="1"/>
</dbReference>
<dbReference type="SMART" id="SM00267">
    <property type="entry name" value="GGDEF"/>
    <property type="match status" value="1"/>
</dbReference>
<proteinExistence type="predicted"/>
<reference evidence="5" key="2">
    <citation type="submission" date="2020-09" db="EMBL/GenBank/DDBJ databases">
        <authorList>
            <person name="Sun Q."/>
            <person name="Zhou Y."/>
        </authorList>
    </citation>
    <scope>NUCLEOTIDE SEQUENCE</scope>
    <source>
        <strain evidence="5">CGMCC 1.15725</strain>
    </source>
</reference>
<dbReference type="EMBL" id="BMJQ01000012">
    <property type="protein sequence ID" value="GGF33693.1"/>
    <property type="molecule type" value="Genomic_DNA"/>
</dbReference>
<reference evidence="5" key="1">
    <citation type="journal article" date="2014" name="Int. J. Syst. Evol. Microbiol.">
        <title>Complete genome sequence of Corynebacterium casei LMG S-19264T (=DSM 44701T), isolated from a smear-ripened cheese.</title>
        <authorList>
            <consortium name="US DOE Joint Genome Institute (JGI-PGF)"/>
            <person name="Walter F."/>
            <person name="Albersmeier A."/>
            <person name="Kalinowski J."/>
            <person name="Ruckert C."/>
        </authorList>
    </citation>
    <scope>NUCLEOTIDE SEQUENCE</scope>
    <source>
        <strain evidence="5">CGMCC 1.15725</strain>
    </source>
</reference>
<keyword evidence="2" id="KW-0812">Transmembrane</keyword>
<evidence type="ECO:0000256" key="1">
    <source>
        <dbReference type="SAM" id="Coils"/>
    </source>
</evidence>
<protein>
    <recommendedName>
        <fullName evidence="7">EAL domain-containing protein</fullName>
    </recommendedName>
</protein>
<dbReference type="PANTHER" id="PTHR44757">
    <property type="entry name" value="DIGUANYLATE CYCLASE DGCP"/>
    <property type="match status" value="1"/>
</dbReference>
<dbReference type="InterPro" id="IPR043128">
    <property type="entry name" value="Rev_trsase/Diguanyl_cyclase"/>
</dbReference>
<comment type="caution">
    <text evidence="5">The sequence shown here is derived from an EMBL/GenBank/DDBJ whole genome shotgun (WGS) entry which is preliminary data.</text>
</comment>
<dbReference type="FunFam" id="3.30.70.270:FF:000001">
    <property type="entry name" value="Diguanylate cyclase domain protein"/>
    <property type="match status" value="1"/>
</dbReference>
<dbReference type="GO" id="GO:0003824">
    <property type="term" value="F:catalytic activity"/>
    <property type="evidence" value="ECO:0007669"/>
    <property type="project" value="UniProtKB-ARBA"/>
</dbReference>
<dbReference type="Pfam" id="PF00990">
    <property type="entry name" value="GGDEF"/>
    <property type="match status" value="1"/>
</dbReference>
<dbReference type="Gene3D" id="3.30.70.270">
    <property type="match status" value="1"/>
</dbReference>
<dbReference type="PROSITE" id="PS50883">
    <property type="entry name" value="EAL"/>
    <property type="match status" value="1"/>
</dbReference>
<evidence type="ECO:0000313" key="5">
    <source>
        <dbReference type="EMBL" id="GGF33693.1"/>
    </source>
</evidence>
<feature type="coiled-coil region" evidence="1">
    <location>
        <begin position="230"/>
        <end position="260"/>
    </location>
</feature>
<keyword evidence="6" id="KW-1185">Reference proteome</keyword>
<feature type="transmembrane region" description="Helical" evidence="2">
    <location>
        <begin position="157"/>
        <end position="179"/>
    </location>
</feature>
<evidence type="ECO:0000256" key="2">
    <source>
        <dbReference type="SAM" id="Phobius"/>
    </source>
</evidence>
<dbReference type="PROSITE" id="PS50887">
    <property type="entry name" value="GGDEF"/>
    <property type="match status" value="1"/>
</dbReference>
<dbReference type="SMART" id="SM00052">
    <property type="entry name" value="EAL"/>
    <property type="match status" value="1"/>
</dbReference>
<gene>
    <name evidence="5" type="ORF">GCM10011611_44930</name>
</gene>
<evidence type="ECO:0008006" key="7">
    <source>
        <dbReference type="Google" id="ProtNLM"/>
    </source>
</evidence>
<organism evidence="5 6">
    <name type="scientific">Aliidongia dinghuensis</name>
    <dbReference type="NCBI Taxonomy" id="1867774"/>
    <lineage>
        <taxon>Bacteria</taxon>
        <taxon>Pseudomonadati</taxon>
        <taxon>Pseudomonadota</taxon>
        <taxon>Alphaproteobacteria</taxon>
        <taxon>Rhodospirillales</taxon>
        <taxon>Dongiaceae</taxon>
        <taxon>Aliidongia</taxon>
    </lineage>
</organism>
<name>A0A8J2YWV0_9PROT</name>
<dbReference type="InterPro" id="IPR029787">
    <property type="entry name" value="Nucleotide_cyclase"/>
</dbReference>
<dbReference type="CDD" id="cd01949">
    <property type="entry name" value="GGDEF"/>
    <property type="match status" value="1"/>
</dbReference>
<dbReference type="Gene3D" id="3.20.20.450">
    <property type="entry name" value="EAL domain"/>
    <property type="match status" value="1"/>
</dbReference>
<dbReference type="SUPFAM" id="SSF141868">
    <property type="entry name" value="EAL domain-like"/>
    <property type="match status" value="1"/>
</dbReference>
<keyword evidence="1" id="KW-0175">Coiled coil</keyword>
<dbReference type="Pfam" id="PF17149">
    <property type="entry name" value="CHASE5"/>
    <property type="match status" value="1"/>
</dbReference>
<sequence length="693" mass="77485">MVQNPLSPFARRRQGVACRLLTLIVLFSSAVTFVSTGLQLYLDYRHETRTVVSRLTEIENGYVDSLAGSLWNLDVGQLRLQLEGILRLPDMQSLEVRETAAEGAKPLVVSVGSSRARGVIVREVPLTRTESGQTRAIGVLRAEATLEGIYRRLGNTAIVLLLTQGVKTFLVSLFILYIVHRLITRHLFEIADFVDEYDLRAPSPPLRLNRRRPKIDDELDHVVGAFNNMSTGLKRAYEDLREAKDELERDIRVRLDYEQQLLRLAQYDSLTGLPNRLLLHERLSQTIAATTGDRRQAALLCIDLDRFKDINDTLGHAAGDRLLKLTTERLSGCVRETDTLARMGGDEFIVVLPAVEEDDGAQRIAGRIVEAFAQPFLINGQEHFVTASIGITLYPRDGKDSETLLRNADVAMYKAKEQGGNGYRFFTREIDQQMQARLAVEARLRGAVERNEFVLHYQPIVDLPTGRIGRVEALIRWRQPDGALATPDDFVPIAEETGLITGIGNWVIETACAQMREHLLGDTPLARVAVNVSPRQLQVPGFAGFVEQALRRNDLPARCLELEITESVLLDDTAEITANLDRLCALGVRLSIDDFGTGYSSLAYLQRYPFDILKIDRTFVASSHNDNSVRLIETLIAMAHGLGMEVIAEGVETEAQYALLRERDCDHAQGYFFSRPIALDEVSALLRSEMPLA</sequence>
<dbReference type="RefSeq" id="WP_189049969.1">
    <property type="nucleotide sequence ID" value="NZ_BMJQ01000012.1"/>
</dbReference>
<dbReference type="InterPro" id="IPR033414">
    <property type="entry name" value="Sensor_dom"/>
</dbReference>
<accession>A0A8J2YWV0</accession>
<dbReference type="Proteomes" id="UP000646365">
    <property type="component" value="Unassembled WGS sequence"/>
</dbReference>
<feature type="domain" description="EAL" evidence="3">
    <location>
        <begin position="437"/>
        <end position="690"/>
    </location>
</feature>
<dbReference type="InterPro" id="IPR052155">
    <property type="entry name" value="Biofilm_reg_signaling"/>
</dbReference>
<keyword evidence="2" id="KW-0472">Membrane</keyword>
<dbReference type="Pfam" id="PF00563">
    <property type="entry name" value="EAL"/>
    <property type="match status" value="1"/>
</dbReference>
<evidence type="ECO:0000259" key="4">
    <source>
        <dbReference type="PROSITE" id="PS50887"/>
    </source>
</evidence>
<dbReference type="PANTHER" id="PTHR44757:SF2">
    <property type="entry name" value="BIOFILM ARCHITECTURE MAINTENANCE PROTEIN MBAA"/>
    <property type="match status" value="1"/>
</dbReference>
<dbReference type="InterPro" id="IPR000160">
    <property type="entry name" value="GGDEF_dom"/>
</dbReference>
<dbReference type="CDD" id="cd01948">
    <property type="entry name" value="EAL"/>
    <property type="match status" value="1"/>
</dbReference>